<keyword evidence="4" id="KW-0676">Redox-active center</keyword>
<dbReference type="InterPro" id="IPR013766">
    <property type="entry name" value="Thioredoxin_domain"/>
</dbReference>
<dbReference type="InterPro" id="IPR036249">
    <property type="entry name" value="Thioredoxin-like_sf"/>
</dbReference>
<dbReference type="Pfam" id="PF18312">
    <property type="entry name" value="ScsC_N"/>
    <property type="match status" value="1"/>
</dbReference>
<keyword evidence="3" id="KW-1015">Disulfide bond</keyword>
<dbReference type="InterPro" id="IPR001853">
    <property type="entry name" value="DSBA-like_thioredoxin_dom"/>
</dbReference>
<dbReference type="InterPro" id="IPR041205">
    <property type="entry name" value="ScsC_N"/>
</dbReference>
<evidence type="ECO:0000256" key="2">
    <source>
        <dbReference type="ARBA" id="ARBA00023002"/>
    </source>
</evidence>
<keyword evidence="2" id="KW-0560">Oxidoreductase</keyword>
<feature type="domain" description="Thioredoxin" evidence="5">
    <location>
        <begin position="54"/>
        <end position="235"/>
    </location>
</feature>
<reference evidence="6" key="1">
    <citation type="submission" date="2020-02" db="EMBL/GenBank/DDBJ databases">
        <authorList>
            <person name="Meier V. D."/>
        </authorList>
    </citation>
    <scope>NUCLEOTIDE SEQUENCE</scope>
    <source>
        <strain evidence="6">AVDCRST_MAG39</strain>
    </source>
</reference>
<dbReference type="EMBL" id="CADCVW010000101">
    <property type="protein sequence ID" value="CAA9519405.1"/>
    <property type="molecule type" value="Genomic_DNA"/>
</dbReference>
<evidence type="ECO:0000256" key="4">
    <source>
        <dbReference type="ARBA" id="ARBA00023284"/>
    </source>
</evidence>
<dbReference type="Pfam" id="PF01323">
    <property type="entry name" value="DSBA"/>
    <property type="match status" value="1"/>
</dbReference>
<keyword evidence="1" id="KW-0732">Signal</keyword>
<dbReference type="GO" id="GO:0016491">
    <property type="term" value="F:oxidoreductase activity"/>
    <property type="evidence" value="ECO:0007669"/>
    <property type="project" value="UniProtKB-KW"/>
</dbReference>
<dbReference type="PANTHER" id="PTHR13887:SF14">
    <property type="entry name" value="DISULFIDE BOND FORMATION PROTEIN D"/>
    <property type="match status" value="1"/>
</dbReference>
<evidence type="ECO:0000256" key="3">
    <source>
        <dbReference type="ARBA" id="ARBA00023157"/>
    </source>
</evidence>
<dbReference type="PROSITE" id="PS51352">
    <property type="entry name" value="THIOREDOXIN_2"/>
    <property type="match status" value="1"/>
</dbReference>
<evidence type="ECO:0000259" key="5">
    <source>
        <dbReference type="PROSITE" id="PS51352"/>
    </source>
</evidence>
<evidence type="ECO:0000313" key="6">
    <source>
        <dbReference type="EMBL" id="CAA9519405.1"/>
    </source>
</evidence>
<protein>
    <recommendedName>
        <fullName evidence="5">Thioredoxin domain-containing protein</fullName>
    </recommendedName>
</protein>
<dbReference type="CDD" id="cd03023">
    <property type="entry name" value="DsbA_Com1_like"/>
    <property type="match status" value="1"/>
</dbReference>
<dbReference type="SUPFAM" id="SSF52833">
    <property type="entry name" value="Thioredoxin-like"/>
    <property type="match status" value="1"/>
</dbReference>
<proteinExistence type="predicted"/>
<accession>A0A6J4TDJ7</accession>
<name>A0A6J4TDJ7_9SPHN</name>
<organism evidence="6">
    <name type="scientific">uncultured Sphingomonadaceae bacterium</name>
    <dbReference type="NCBI Taxonomy" id="169976"/>
    <lineage>
        <taxon>Bacteria</taxon>
        <taxon>Pseudomonadati</taxon>
        <taxon>Pseudomonadota</taxon>
        <taxon>Alphaproteobacteria</taxon>
        <taxon>Sphingomonadales</taxon>
        <taxon>Sphingomonadaceae</taxon>
        <taxon>environmental samples</taxon>
    </lineage>
</organism>
<evidence type="ECO:0000256" key="1">
    <source>
        <dbReference type="ARBA" id="ARBA00022729"/>
    </source>
</evidence>
<dbReference type="AlphaFoldDB" id="A0A6J4TDJ7"/>
<dbReference type="PANTHER" id="PTHR13887">
    <property type="entry name" value="GLUTATHIONE S-TRANSFERASE KAPPA"/>
    <property type="match status" value="1"/>
</dbReference>
<sequence length="238" mass="25038">MTGARVRTAAIAGFVGLLLGLGGYALADRGSGRDRARTEAIVRDYLLTHPEVLVQAGDRLRQREAASVVDRHRAALETPYAGAFKGNPNGDVVLVEFFDYACGYCRAADASLDRLLAEDPGLKVVLREMPVLGEPSVAAARASLAAARAGRFTAFYDALYAAGRPSPETIARARAAAGLPANSEDPAAGREIARNLELAGALGGTGTPLFVVGDRVFPGMVPYETLKAAVAEARERRT</sequence>
<dbReference type="Gene3D" id="3.40.30.10">
    <property type="entry name" value="Glutaredoxin"/>
    <property type="match status" value="1"/>
</dbReference>
<gene>
    <name evidence="6" type="ORF">AVDCRST_MAG39-2397</name>
</gene>